<dbReference type="PROSITE" id="PS50977">
    <property type="entry name" value="HTH_TETR_2"/>
    <property type="match status" value="1"/>
</dbReference>
<gene>
    <name evidence="7" type="ORF">MKK62_11135</name>
</gene>
<evidence type="ECO:0000256" key="1">
    <source>
        <dbReference type="ARBA" id="ARBA00023015"/>
    </source>
</evidence>
<evidence type="ECO:0000313" key="7">
    <source>
        <dbReference type="EMBL" id="UMB72258.1"/>
    </source>
</evidence>
<feature type="domain" description="HTH tetR-type" evidence="6">
    <location>
        <begin position="20"/>
        <end position="80"/>
    </location>
</feature>
<evidence type="ECO:0000256" key="4">
    <source>
        <dbReference type="PROSITE-ProRule" id="PRU00335"/>
    </source>
</evidence>
<protein>
    <submittedName>
        <fullName evidence="7">TetR/AcrR family transcriptional regulator</fullName>
    </submittedName>
</protein>
<keyword evidence="2 4" id="KW-0238">DNA-binding</keyword>
<dbReference type="SUPFAM" id="SSF46689">
    <property type="entry name" value="Homeodomain-like"/>
    <property type="match status" value="1"/>
</dbReference>
<dbReference type="EMBL" id="CP092488">
    <property type="protein sequence ID" value="UMB72258.1"/>
    <property type="molecule type" value="Genomic_DNA"/>
</dbReference>
<dbReference type="RefSeq" id="WP_240263970.1">
    <property type="nucleotide sequence ID" value="NZ_CP092488.2"/>
</dbReference>
<evidence type="ECO:0000259" key="6">
    <source>
        <dbReference type="PROSITE" id="PS50977"/>
    </source>
</evidence>
<dbReference type="InterPro" id="IPR009057">
    <property type="entry name" value="Homeodomain-like_sf"/>
</dbReference>
<dbReference type="InterPro" id="IPR050109">
    <property type="entry name" value="HTH-type_TetR-like_transc_reg"/>
</dbReference>
<dbReference type="PANTHER" id="PTHR30055">
    <property type="entry name" value="HTH-TYPE TRANSCRIPTIONAL REGULATOR RUTR"/>
    <property type="match status" value="1"/>
</dbReference>
<evidence type="ECO:0000256" key="2">
    <source>
        <dbReference type="ARBA" id="ARBA00023125"/>
    </source>
</evidence>
<keyword evidence="3" id="KW-0804">Transcription</keyword>
<accession>A0ABY3VS36</accession>
<dbReference type="Proteomes" id="UP001055336">
    <property type="component" value="Chromosome"/>
</dbReference>
<feature type="DNA-binding region" description="H-T-H motif" evidence="4">
    <location>
        <begin position="43"/>
        <end position="62"/>
    </location>
</feature>
<evidence type="ECO:0000313" key="8">
    <source>
        <dbReference type="Proteomes" id="UP001055336"/>
    </source>
</evidence>
<proteinExistence type="predicted"/>
<organism evidence="7 8">
    <name type="scientific">Mycobacterium paraterrae</name>
    <dbReference type="NCBI Taxonomy" id="577492"/>
    <lineage>
        <taxon>Bacteria</taxon>
        <taxon>Bacillati</taxon>
        <taxon>Actinomycetota</taxon>
        <taxon>Actinomycetes</taxon>
        <taxon>Mycobacteriales</taxon>
        <taxon>Mycobacteriaceae</taxon>
        <taxon>Mycobacterium</taxon>
    </lineage>
</organism>
<keyword evidence="1" id="KW-0805">Transcription regulation</keyword>
<sequence length="215" mass="23302">MAESASTRFFTPRAAKPAEPSSAERIRDAALRCFAAKGISATSLKTVAEAAGTSVGLVQHYFRTKAALVEAVDDYVIGVVSGALESGMLPPAPQDALVEMGRRLTTVMAEQDDVISYIGRALVEGESIGAEIFDGLLKVSAAQRDLLVERDQARPDLDPVWAPMNVLLLRLGPMLLRSHIERHLPESFNSPAQLRRWDNAVTTLIRQGHMRPGAD</sequence>
<evidence type="ECO:0000256" key="3">
    <source>
        <dbReference type="ARBA" id="ARBA00023163"/>
    </source>
</evidence>
<dbReference type="Pfam" id="PF00440">
    <property type="entry name" value="TetR_N"/>
    <property type="match status" value="1"/>
</dbReference>
<evidence type="ECO:0000256" key="5">
    <source>
        <dbReference type="SAM" id="MobiDB-lite"/>
    </source>
</evidence>
<keyword evidence="8" id="KW-1185">Reference proteome</keyword>
<dbReference type="Gene3D" id="1.10.357.10">
    <property type="entry name" value="Tetracycline Repressor, domain 2"/>
    <property type="match status" value="1"/>
</dbReference>
<feature type="region of interest" description="Disordered" evidence="5">
    <location>
        <begin position="1"/>
        <end position="22"/>
    </location>
</feature>
<name>A0ABY3VS36_9MYCO</name>
<reference evidence="7" key="1">
    <citation type="submission" date="2022-08" db="EMBL/GenBank/DDBJ databases">
        <title>Whole genome sequencing of non-tuberculosis mycobacteria type-strains.</title>
        <authorList>
            <person name="Igarashi Y."/>
            <person name="Osugi A."/>
            <person name="Mitarai S."/>
        </authorList>
    </citation>
    <scope>NUCLEOTIDE SEQUENCE</scope>
    <source>
        <strain evidence="7">DSM 45127</strain>
    </source>
</reference>
<dbReference type="InterPro" id="IPR001647">
    <property type="entry name" value="HTH_TetR"/>
</dbReference>
<dbReference type="PRINTS" id="PR00455">
    <property type="entry name" value="HTHTETR"/>
</dbReference>
<dbReference type="PANTHER" id="PTHR30055:SF234">
    <property type="entry name" value="HTH-TYPE TRANSCRIPTIONAL REGULATOR BETI"/>
    <property type="match status" value="1"/>
</dbReference>